<dbReference type="RefSeq" id="WP_231484779.1">
    <property type="nucleotide sequence ID" value="NZ_BAAAZO010000009.1"/>
</dbReference>
<gene>
    <name evidence="2" type="ORF">GCM10022223_49460</name>
</gene>
<reference evidence="3" key="1">
    <citation type="journal article" date="2019" name="Int. J. Syst. Evol. Microbiol.">
        <title>The Global Catalogue of Microorganisms (GCM) 10K type strain sequencing project: providing services to taxonomists for standard genome sequencing and annotation.</title>
        <authorList>
            <consortium name="The Broad Institute Genomics Platform"/>
            <consortium name="The Broad Institute Genome Sequencing Center for Infectious Disease"/>
            <person name="Wu L."/>
            <person name="Ma J."/>
        </authorList>
    </citation>
    <scope>NUCLEOTIDE SEQUENCE [LARGE SCALE GENOMIC DNA]</scope>
    <source>
        <strain evidence="3">JCM 16902</strain>
    </source>
</reference>
<evidence type="ECO:0000256" key="1">
    <source>
        <dbReference type="SAM" id="MobiDB-lite"/>
    </source>
</evidence>
<comment type="caution">
    <text evidence="2">The sequence shown here is derived from an EMBL/GenBank/DDBJ whole genome shotgun (WGS) entry which is preliminary data.</text>
</comment>
<evidence type="ECO:0000313" key="3">
    <source>
        <dbReference type="Proteomes" id="UP001501074"/>
    </source>
</evidence>
<sequence>MTYVVLTVWGVPISRLPLALLRMGTERLALRSVPGLRFAKLLGTGDGRTFTLRDADPRHWGLLTVWESPEHATAFAEGGVHRRWNAIASERLEITMSPLTSRGEWARTEPFGTPAPRRIADDAQVASITRARLRPSRAMSFWRAVPPVSAELSTVAGLRLALGVGEAPIGLQGTFSLWESSSALNDFAYHRAGHVDVVRRTGPERWYAEELFARFEVHSVTGTLGPFRATTPAPAPEPSRRGDE</sequence>
<feature type="region of interest" description="Disordered" evidence="1">
    <location>
        <begin position="225"/>
        <end position="244"/>
    </location>
</feature>
<name>A0ABP7A7C4_9ACTN</name>
<protein>
    <recommendedName>
        <fullName evidence="4">Spheroidene monooxygenase</fullName>
    </recommendedName>
</protein>
<keyword evidence="3" id="KW-1185">Reference proteome</keyword>
<organism evidence="2 3">
    <name type="scientific">Kineosporia mesophila</name>
    <dbReference type="NCBI Taxonomy" id="566012"/>
    <lineage>
        <taxon>Bacteria</taxon>
        <taxon>Bacillati</taxon>
        <taxon>Actinomycetota</taxon>
        <taxon>Actinomycetes</taxon>
        <taxon>Kineosporiales</taxon>
        <taxon>Kineosporiaceae</taxon>
        <taxon>Kineosporia</taxon>
    </lineage>
</organism>
<proteinExistence type="predicted"/>
<dbReference type="Proteomes" id="UP001501074">
    <property type="component" value="Unassembled WGS sequence"/>
</dbReference>
<dbReference type="CDD" id="cd21650">
    <property type="entry name" value="CrtA-like"/>
    <property type="match status" value="1"/>
</dbReference>
<dbReference type="InterPro" id="IPR049574">
    <property type="entry name" value="CrtA-like"/>
</dbReference>
<evidence type="ECO:0000313" key="2">
    <source>
        <dbReference type="EMBL" id="GAA3626308.1"/>
    </source>
</evidence>
<dbReference type="EMBL" id="BAAAZO010000009">
    <property type="protein sequence ID" value="GAA3626308.1"/>
    <property type="molecule type" value="Genomic_DNA"/>
</dbReference>
<evidence type="ECO:0008006" key="4">
    <source>
        <dbReference type="Google" id="ProtNLM"/>
    </source>
</evidence>
<accession>A0ABP7A7C4</accession>